<accession>R7U647</accession>
<reference evidence="3" key="3">
    <citation type="submission" date="2015-06" db="UniProtKB">
        <authorList>
            <consortium name="EnsemblMetazoa"/>
        </authorList>
    </citation>
    <scope>IDENTIFICATION</scope>
</reference>
<sequence>MASFCRPDGQCHGEFMPQLDPRQMPGILANMLTSILNAPGQHQSREDWKRKVLIPSGFTVDEIDISVSGKQLKIAGDKDDQSLHVSISIPDDVNAKALTTKWLDAEHSVVIIGPREPQPQVDSDHMKAQLEAWMEDAKDILHKVVSHKEDSDEVNFDPENNRMNARDFACKESKAQFHRVQMEIRGFHPDEISVLTKGNKVTVTGFHVHQSGEDCEEKRMKRTFSFPDEADLTKISWKVDRHSEMFQVFAPLK</sequence>
<gene>
    <name evidence="2" type="ORF">CAPTEDRAFT_225631</name>
</gene>
<evidence type="ECO:0000313" key="3">
    <source>
        <dbReference type="EnsemblMetazoa" id="CapteP225631"/>
    </source>
</evidence>
<dbReference type="Proteomes" id="UP000014760">
    <property type="component" value="Unassembled WGS sequence"/>
</dbReference>
<evidence type="ECO:0000313" key="4">
    <source>
        <dbReference type="Proteomes" id="UP000014760"/>
    </source>
</evidence>
<dbReference type="CDD" id="cd00298">
    <property type="entry name" value="ACD_sHsps_p23-like"/>
    <property type="match status" value="1"/>
</dbReference>
<dbReference type="SUPFAM" id="SSF49764">
    <property type="entry name" value="HSP20-like chaperones"/>
    <property type="match status" value="1"/>
</dbReference>
<reference evidence="4" key="1">
    <citation type="submission" date="2012-12" db="EMBL/GenBank/DDBJ databases">
        <authorList>
            <person name="Hellsten U."/>
            <person name="Grimwood J."/>
            <person name="Chapman J.A."/>
            <person name="Shapiro H."/>
            <person name="Aerts A."/>
            <person name="Otillar R.P."/>
            <person name="Terry A.Y."/>
            <person name="Boore J.L."/>
            <person name="Simakov O."/>
            <person name="Marletaz F."/>
            <person name="Cho S.-J."/>
            <person name="Edsinger-Gonzales E."/>
            <person name="Havlak P."/>
            <person name="Kuo D.-H."/>
            <person name="Larsson T."/>
            <person name="Lv J."/>
            <person name="Arendt D."/>
            <person name="Savage R."/>
            <person name="Osoegawa K."/>
            <person name="de Jong P."/>
            <person name="Lindberg D.R."/>
            <person name="Seaver E.C."/>
            <person name="Weisblat D.A."/>
            <person name="Putnam N.H."/>
            <person name="Grigoriev I.V."/>
            <person name="Rokhsar D.S."/>
        </authorList>
    </citation>
    <scope>NUCLEOTIDE SEQUENCE</scope>
    <source>
        <strain evidence="4">I ESC-2004</strain>
    </source>
</reference>
<protein>
    <recommendedName>
        <fullName evidence="1">SHSP domain-containing protein</fullName>
    </recommendedName>
</protein>
<dbReference type="AlphaFoldDB" id="R7U647"/>
<dbReference type="Gene3D" id="2.60.40.790">
    <property type="match status" value="1"/>
</dbReference>
<dbReference type="EnsemblMetazoa" id="CapteT225631">
    <property type="protein sequence ID" value="CapteP225631"/>
    <property type="gene ID" value="CapteG225631"/>
</dbReference>
<dbReference type="Pfam" id="PF00011">
    <property type="entry name" value="HSP20"/>
    <property type="match status" value="1"/>
</dbReference>
<dbReference type="HOGENOM" id="CLU_1099385_0_0_1"/>
<dbReference type="EMBL" id="AMQN01009249">
    <property type="status" value="NOT_ANNOTATED_CDS"/>
    <property type="molecule type" value="Genomic_DNA"/>
</dbReference>
<feature type="domain" description="SHSP" evidence="1">
    <location>
        <begin position="174"/>
        <end position="236"/>
    </location>
</feature>
<proteinExistence type="predicted"/>
<name>R7U647_CAPTE</name>
<dbReference type="EMBL" id="KB305044">
    <property type="protein sequence ID" value="ELU01424.1"/>
    <property type="molecule type" value="Genomic_DNA"/>
</dbReference>
<dbReference type="InterPro" id="IPR008978">
    <property type="entry name" value="HSP20-like_chaperone"/>
</dbReference>
<keyword evidence="4" id="KW-1185">Reference proteome</keyword>
<evidence type="ECO:0000259" key="1">
    <source>
        <dbReference type="Pfam" id="PF00011"/>
    </source>
</evidence>
<reference evidence="2 4" key="2">
    <citation type="journal article" date="2013" name="Nature">
        <title>Insights into bilaterian evolution from three spiralian genomes.</title>
        <authorList>
            <person name="Simakov O."/>
            <person name="Marletaz F."/>
            <person name="Cho S.J."/>
            <person name="Edsinger-Gonzales E."/>
            <person name="Havlak P."/>
            <person name="Hellsten U."/>
            <person name="Kuo D.H."/>
            <person name="Larsson T."/>
            <person name="Lv J."/>
            <person name="Arendt D."/>
            <person name="Savage R."/>
            <person name="Osoegawa K."/>
            <person name="de Jong P."/>
            <person name="Grimwood J."/>
            <person name="Chapman J.A."/>
            <person name="Shapiro H."/>
            <person name="Aerts A."/>
            <person name="Otillar R.P."/>
            <person name="Terry A.Y."/>
            <person name="Boore J.L."/>
            <person name="Grigoriev I.V."/>
            <person name="Lindberg D.R."/>
            <person name="Seaver E.C."/>
            <person name="Weisblat D.A."/>
            <person name="Putnam N.H."/>
            <person name="Rokhsar D.S."/>
        </authorList>
    </citation>
    <scope>NUCLEOTIDE SEQUENCE</scope>
    <source>
        <strain evidence="2 4">I ESC-2004</strain>
    </source>
</reference>
<dbReference type="InterPro" id="IPR002068">
    <property type="entry name" value="A-crystallin/Hsp20_dom"/>
</dbReference>
<evidence type="ECO:0000313" key="2">
    <source>
        <dbReference type="EMBL" id="ELU01424.1"/>
    </source>
</evidence>
<organism evidence="2">
    <name type="scientific">Capitella teleta</name>
    <name type="common">Polychaete worm</name>
    <dbReference type="NCBI Taxonomy" id="283909"/>
    <lineage>
        <taxon>Eukaryota</taxon>
        <taxon>Metazoa</taxon>
        <taxon>Spiralia</taxon>
        <taxon>Lophotrochozoa</taxon>
        <taxon>Annelida</taxon>
        <taxon>Polychaeta</taxon>
        <taxon>Sedentaria</taxon>
        <taxon>Scolecida</taxon>
        <taxon>Capitellidae</taxon>
        <taxon>Capitella</taxon>
    </lineage>
</organism>